<dbReference type="HAMAP" id="MF_01161">
    <property type="entry name" value="tRNA_Ile_lys_synt"/>
    <property type="match status" value="1"/>
</dbReference>
<comment type="similarity">
    <text evidence="8">Belongs to the tRNA(Ile)-lysidine synthase family.</text>
</comment>
<evidence type="ECO:0000256" key="6">
    <source>
        <dbReference type="ARBA" id="ARBA00022840"/>
    </source>
</evidence>
<evidence type="ECO:0000313" key="11">
    <source>
        <dbReference type="Proteomes" id="UP001254608"/>
    </source>
</evidence>
<comment type="function">
    <text evidence="8">Ligates lysine onto the cytidine present at position 34 of the AUA codon-specific tRNA(Ile) that contains the anticodon CAU, in an ATP-dependent manner. Cytidine is converted to lysidine, thus changing the amino acid specificity of the tRNA from methionine to isoleucine.</text>
</comment>
<sequence length="446" mass="49173">MNAAGIETLDLLAFDEAVAALDRGGCLWVGLSGGRDSITLLHILHERFGGALGGRLRAIHVHHGLQVAADDWASFCERCCERLGVAAQVEAVAVDQASAAGPEAAARNVRYAAFERVLNPGDVLALAHHRADQAETLLLRLFRGTGISGLAAMRAWSGRAHFQVWRPLLATPRSAIEAYARQRRLTWVDDPHNEDGRYDRVAVRARLWPNILQRWPQAEGALARTAHLAAETQALLDDLADIDLEGLTVDGRPSVRASLALSESRRRNALRLWLRRQGVPMPDASAWPVIVRELLLAAEDAAPVVTLGVYELRRYRDAIHLIPGLPMPGAWTCEWDGREALRLPPGCGFLEFNPVPDDCRLTVGFVRGGERLRPSGAAHTRSLKNLFQESATPPWERQRTPLLWLDGELVAVADRWISESFRGRLTQSGTQLVWRRGDPAQGESPL</sequence>
<comment type="subcellular location">
    <subcellularLocation>
        <location evidence="1 8">Cytoplasm</location>
    </subcellularLocation>
</comment>
<evidence type="ECO:0000256" key="1">
    <source>
        <dbReference type="ARBA" id="ARBA00004496"/>
    </source>
</evidence>
<dbReference type="SUPFAM" id="SSF56037">
    <property type="entry name" value="PheT/TilS domain"/>
    <property type="match status" value="1"/>
</dbReference>
<dbReference type="PANTHER" id="PTHR43033:SF1">
    <property type="entry name" value="TRNA(ILE)-LYSIDINE SYNTHASE-RELATED"/>
    <property type="match status" value="1"/>
</dbReference>
<accession>A0ABU2WHY6</accession>
<dbReference type="InterPro" id="IPR015262">
    <property type="entry name" value="tRNA_Ile_lys_synt_subst-bd"/>
</dbReference>
<evidence type="ECO:0000256" key="2">
    <source>
        <dbReference type="ARBA" id="ARBA00022490"/>
    </source>
</evidence>
<dbReference type="InterPro" id="IPR012094">
    <property type="entry name" value="tRNA_Ile_lys_synt"/>
</dbReference>
<keyword evidence="4 8" id="KW-0819">tRNA processing</keyword>
<dbReference type="SUPFAM" id="SSF82829">
    <property type="entry name" value="MesJ substrate recognition domain-like"/>
    <property type="match status" value="1"/>
</dbReference>
<reference evidence="10 11" key="1">
    <citation type="submission" date="2023-09" db="EMBL/GenBank/DDBJ databases">
        <authorList>
            <person name="Rey-Velasco X."/>
        </authorList>
    </citation>
    <scope>NUCLEOTIDE SEQUENCE [LARGE SCALE GENOMIC DNA]</scope>
    <source>
        <strain evidence="10 11">W345</strain>
    </source>
</reference>
<evidence type="ECO:0000313" key="10">
    <source>
        <dbReference type="EMBL" id="MDT0497249.1"/>
    </source>
</evidence>
<evidence type="ECO:0000256" key="7">
    <source>
        <dbReference type="ARBA" id="ARBA00048539"/>
    </source>
</evidence>
<evidence type="ECO:0000256" key="5">
    <source>
        <dbReference type="ARBA" id="ARBA00022741"/>
    </source>
</evidence>
<feature type="domain" description="Lysidine-tRNA(Ile) synthetase C-terminal" evidence="9">
    <location>
        <begin position="361"/>
        <end position="434"/>
    </location>
</feature>
<dbReference type="Gene3D" id="3.40.50.620">
    <property type="entry name" value="HUPs"/>
    <property type="match status" value="1"/>
</dbReference>
<keyword evidence="5 8" id="KW-0547">Nucleotide-binding</keyword>
<dbReference type="SUPFAM" id="SSF52402">
    <property type="entry name" value="Adenine nucleotide alpha hydrolases-like"/>
    <property type="match status" value="1"/>
</dbReference>
<organism evidence="10 11">
    <name type="scientific">Banduia mediterranea</name>
    <dbReference type="NCBI Taxonomy" id="3075609"/>
    <lineage>
        <taxon>Bacteria</taxon>
        <taxon>Pseudomonadati</taxon>
        <taxon>Pseudomonadota</taxon>
        <taxon>Gammaproteobacteria</taxon>
        <taxon>Nevskiales</taxon>
        <taxon>Algiphilaceae</taxon>
        <taxon>Banduia</taxon>
    </lineage>
</organism>
<dbReference type="InterPro" id="IPR011063">
    <property type="entry name" value="TilS/TtcA_N"/>
</dbReference>
<dbReference type="NCBIfam" id="TIGR02433">
    <property type="entry name" value="lysidine_TilS_C"/>
    <property type="match status" value="1"/>
</dbReference>
<evidence type="ECO:0000256" key="3">
    <source>
        <dbReference type="ARBA" id="ARBA00022598"/>
    </source>
</evidence>
<evidence type="ECO:0000259" key="9">
    <source>
        <dbReference type="SMART" id="SM00977"/>
    </source>
</evidence>
<keyword evidence="3 8" id="KW-0436">Ligase</keyword>
<dbReference type="InterPro" id="IPR012796">
    <property type="entry name" value="Lysidine-tRNA-synth_C"/>
</dbReference>
<comment type="domain">
    <text evidence="8">The N-terminal region contains the highly conserved SGGXDS motif, predicted to be a P-loop motif involved in ATP binding.</text>
</comment>
<dbReference type="EC" id="6.3.4.19" evidence="8"/>
<evidence type="ECO:0000256" key="4">
    <source>
        <dbReference type="ARBA" id="ARBA00022694"/>
    </source>
</evidence>
<dbReference type="InterPro" id="IPR014729">
    <property type="entry name" value="Rossmann-like_a/b/a_fold"/>
</dbReference>
<dbReference type="Pfam" id="PF11734">
    <property type="entry name" value="TilS_C"/>
    <property type="match status" value="1"/>
</dbReference>
<evidence type="ECO:0000256" key="8">
    <source>
        <dbReference type="HAMAP-Rule" id="MF_01161"/>
    </source>
</evidence>
<protein>
    <recommendedName>
        <fullName evidence="8">tRNA(Ile)-lysidine synthase</fullName>
        <ecNumber evidence="8">6.3.4.19</ecNumber>
    </recommendedName>
    <alternativeName>
        <fullName evidence="8">tRNA(Ile)-2-lysyl-cytidine synthase</fullName>
    </alternativeName>
    <alternativeName>
        <fullName evidence="8">tRNA(Ile)-lysidine synthetase</fullName>
    </alternativeName>
</protein>
<dbReference type="PANTHER" id="PTHR43033">
    <property type="entry name" value="TRNA(ILE)-LYSIDINE SYNTHASE-RELATED"/>
    <property type="match status" value="1"/>
</dbReference>
<feature type="binding site" evidence="8">
    <location>
        <begin position="32"/>
        <end position="37"/>
    </location>
    <ligand>
        <name>ATP</name>
        <dbReference type="ChEBI" id="CHEBI:30616"/>
    </ligand>
</feature>
<dbReference type="Pfam" id="PF01171">
    <property type="entry name" value="ATP_bind_3"/>
    <property type="match status" value="1"/>
</dbReference>
<gene>
    <name evidence="8 10" type="primary">tilS</name>
    <name evidence="10" type="ORF">RM530_07705</name>
</gene>
<comment type="catalytic activity">
    <reaction evidence="7 8">
        <text>cytidine(34) in tRNA(Ile2) + L-lysine + ATP = lysidine(34) in tRNA(Ile2) + AMP + diphosphate + H(+)</text>
        <dbReference type="Rhea" id="RHEA:43744"/>
        <dbReference type="Rhea" id="RHEA-COMP:10625"/>
        <dbReference type="Rhea" id="RHEA-COMP:10670"/>
        <dbReference type="ChEBI" id="CHEBI:15378"/>
        <dbReference type="ChEBI" id="CHEBI:30616"/>
        <dbReference type="ChEBI" id="CHEBI:32551"/>
        <dbReference type="ChEBI" id="CHEBI:33019"/>
        <dbReference type="ChEBI" id="CHEBI:82748"/>
        <dbReference type="ChEBI" id="CHEBI:83665"/>
        <dbReference type="ChEBI" id="CHEBI:456215"/>
        <dbReference type="EC" id="6.3.4.19"/>
    </reaction>
</comment>
<keyword evidence="6 8" id="KW-0067">ATP-binding</keyword>
<dbReference type="NCBIfam" id="TIGR02432">
    <property type="entry name" value="lysidine_TilS_N"/>
    <property type="match status" value="1"/>
</dbReference>
<dbReference type="SMART" id="SM00977">
    <property type="entry name" value="TilS_C"/>
    <property type="match status" value="1"/>
</dbReference>
<dbReference type="GO" id="GO:0032267">
    <property type="term" value="F:tRNA(Ile)-lysidine synthase activity"/>
    <property type="evidence" value="ECO:0007669"/>
    <property type="project" value="UniProtKB-EC"/>
</dbReference>
<dbReference type="EMBL" id="JAVRIC010000008">
    <property type="protein sequence ID" value="MDT0497249.1"/>
    <property type="molecule type" value="Genomic_DNA"/>
</dbReference>
<dbReference type="InterPro" id="IPR012795">
    <property type="entry name" value="tRNA_Ile_lys_synt_N"/>
</dbReference>
<proteinExistence type="inferred from homology"/>
<dbReference type="RefSeq" id="WP_311364640.1">
    <property type="nucleotide sequence ID" value="NZ_JAVRIC010000008.1"/>
</dbReference>
<comment type="caution">
    <text evidence="10">The sequence shown here is derived from an EMBL/GenBank/DDBJ whole genome shotgun (WGS) entry which is preliminary data.</text>
</comment>
<dbReference type="CDD" id="cd01992">
    <property type="entry name" value="TilS_N"/>
    <property type="match status" value="1"/>
</dbReference>
<keyword evidence="11" id="KW-1185">Reference proteome</keyword>
<dbReference type="Gene3D" id="1.20.59.20">
    <property type="match status" value="1"/>
</dbReference>
<keyword evidence="2 8" id="KW-0963">Cytoplasm</keyword>
<dbReference type="Proteomes" id="UP001254608">
    <property type="component" value="Unassembled WGS sequence"/>
</dbReference>
<dbReference type="Pfam" id="PF09179">
    <property type="entry name" value="TilS"/>
    <property type="match status" value="1"/>
</dbReference>
<name>A0ABU2WHY6_9GAMM</name>